<dbReference type="AlphaFoldDB" id="A0A418Q9D2"/>
<dbReference type="RefSeq" id="WP_119664353.1">
    <property type="nucleotide sequence ID" value="NZ_QXJK01000002.1"/>
</dbReference>
<organism evidence="4 5">
    <name type="scientific">Corynebacterium falsenii</name>
    <dbReference type="NCBI Taxonomy" id="108486"/>
    <lineage>
        <taxon>Bacteria</taxon>
        <taxon>Bacillati</taxon>
        <taxon>Actinomycetota</taxon>
        <taxon>Actinomycetes</taxon>
        <taxon>Mycobacteriales</taxon>
        <taxon>Corynebacteriaceae</taxon>
        <taxon>Corynebacterium</taxon>
    </lineage>
</organism>
<evidence type="ECO:0000259" key="3">
    <source>
        <dbReference type="Pfam" id="PF17853"/>
    </source>
</evidence>
<keyword evidence="5" id="KW-1185">Reference proteome</keyword>
<comment type="similarity">
    <text evidence="1">Belongs to the CdaR family.</text>
</comment>
<dbReference type="InterPro" id="IPR051448">
    <property type="entry name" value="CdaR-like_regulators"/>
</dbReference>
<evidence type="ECO:0000313" key="5">
    <source>
        <dbReference type="Proteomes" id="UP000285278"/>
    </source>
</evidence>
<feature type="domain" description="CdaR GGDEF-like" evidence="3">
    <location>
        <begin position="2"/>
        <end position="102"/>
    </location>
</feature>
<dbReference type="EMBL" id="QXJK01000002">
    <property type="protein sequence ID" value="RIX36221.1"/>
    <property type="molecule type" value="Genomic_DNA"/>
</dbReference>
<protein>
    <submittedName>
        <fullName evidence="4">Uncharacterized protein</fullName>
    </submittedName>
</protein>
<dbReference type="PANTHER" id="PTHR33744">
    <property type="entry name" value="CARBOHYDRATE DIACID REGULATOR"/>
    <property type="match status" value="1"/>
</dbReference>
<sequence>MDYDLTGTHQAFIIWSQGADQLPADAVRKFASQVAQSYGSPSEPLTVFPEHTEAWCWIALDPERLPSGPPPIEFPARARLAIGTYDHGVEGFRLSHRRAMALHRLSATCPATAPSVLDATTTGATAAAFVDRVDEASDIVISTLHSLAADDRYAEIIRETTRSVLLNGTSGASDNMSAHRNTIKYRLNKFKEAVGRDDISSPDFALALELAHWYGSRVLTTDDDRGND</sequence>
<dbReference type="STRING" id="1451189.CFAL_11550"/>
<proteinExistence type="inferred from homology"/>
<reference evidence="4 5" key="1">
    <citation type="submission" date="2018-09" db="EMBL/GenBank/DDBJ databases">
        <title>Optimization and identification of Corynebacterium falsenii FN1-14 from fish paste.</title>
        <authorList>
            <person name="Daroonpunt R."/>
            <person name="Tanasupawat S."/>
        </authorList>
    </citation>
    <scope>NUCLEOTIDE SEQUENCE [LARGE SCALE GENOMIC DNA]</scope>
    <source>
        <strain evidence="4 5">FN1-14</strain>
    </source>
</reference>
<evidence type="ECO:0000256" key="1">
    <source>
        <dbReference type="ARBA" id="ARBA00006754"/>
    </source>
</evidence>
<accession>A0A418Q9D2</accession>
<dbReference type="OrthoDB" id="3663486at2"/>
<evidence type="ECO:0000259" key="2">
    <source>
        <dbReference type="Pfam" id="PF13556"/>
    </source>
</evidence>
<dbReference type="InterPro" id="IPR042070">
    <property type="entry name" value="PucR_C-HTH_sf"/>
</dbReference>
<feature type="domain" description="PucR C-terminal helix-turn-helix" evidence="2">
    <location>
        <begin position="170"/>
        <end position="211"/>
    </location>
</feature>
<comment type="caution">
    <text evidence="4">The sequence shown here is derived from an EMBL/GenBank/DDBJ whole genome shotgun (WGS) entry which is preliminary data.</text>
</comment>
<dbReference type="InterPro" id="IPR041522">
    <property type="entry name" value="CdaR_GGDEF"/>
</dbReference>
<dbReference type="InterPro" id="IPR025736">
    <property type="entry name" value="PucR_C-HTH_dom"/>
</dbReference>
<dbReference type="Proteomes" id="UP000285278">
    <property type="component" value="Unassembled WGS sequence"/>
</dbReference>
<dbReference type="Pfam" id="PF13556">
    <property type="entry name" value="HTH_30"/>
    <property type="match status" value="1"/>
</dbReference>
<name>A0A418Q9D2_9CORY</name>
<dbReference type="Gene3D" id="1.10.10.2840">
    <property type="entry name" value="PucR C-terminal helix-turn-helix domain"/>
    <property type="match status" value="1"/>
</dbReference>
<dbReference type="Pfam" id="PF17853">
    <property type="entry name" value="GGDEF_2"/>
    <property type="match status" value="1"/>
</dbReference>
<dbReference type="PANTHER" id="PTHR33744:SF1">
    <property type="entry name" value="DNA-BINDING TRANSCRIPTIONAL ACTIVATOR ADER"/>
    <property type="match status" value="1"/>
</dbReference>
<evidence type="ECO:0000313" key="4">
    <source>
        <dbReference type="EMBL" id="RIX36221.1"/>
    </source>
</evidence>
<gene>
    <name evidence="4" type="ORF">D3M95_02790</name>
</gene>